<protein>
    <submittedName>
        <fullName evidence="2">Uncharacterized protein</fullName>
    </submittedName>
</protein>
<proteinExistence type="predicted"/>
<reference evidence="2 3" key="1">
    <citation type="submission" date="2024-03" db="EMBL/GenBank/DDBJ databases">
        <authorList>
            <consortium name="ELIXIR-Norway"/>
            <consortium name="Elixir Norway"/>
        </authorList>
    </citation>
    <scope>NUCLEOTIDE SEQUENCE [LARGE SCALE GENOMIC DNA]</scope>
</reference>
<name>A0ABP1B6G8_9BRYO</name>
<gene>
    <name evidence="2" type="ORF">CSSPJE1EN2_LOCUS13324</name>
</gene>
<feature type="region of interest" description="Disordered" evidence="1">
    <location>
        <begin position="145"/>
        <end position="165"/>
    </location>
</feature>
<feature type="compositionally biased region" description="Basic residues" evidence="1">
    <location>
        <begin position="148"/>
        <end position="162"/>
    </location>
</feature>
<dbReference type="EMBL" id="OZ023703">
    <property type="protein sequence ID" value="CAK9870656.1"/>
    <property type="molecule type" value="Genomic_DNA"/>
</dbReference>
<sequence>MHREYHSVSFGCNIIPDIRETRLLQSCPSCGHTSNAILGVDGLYANYNLLLRSLKKQRTKKSDHCRSLCDYDVLNVELFLRNKNHQILRISDPRTCFPLQEERQEKRRLLQIYSVRKYKMSSLAVSGSESLQIEPGYSKLCSDTELRKGHKKASKQAHRPRKSDHQVVEAATVTDAAHNILLQLHHVVPSPANHKQQQQ</sequence>
<dbReference type="Proteomes" id="UP001497522">
    <property type="component" value="Chromosome 2"/>
</dbReference>
<accession>A0ABP1B6G8</accession>
<organism evidence="2 3">
    <name type="scientific">Sphagnum jensenii</name>
    <dbReference type="NCBI Taxonomy" id="128206"/>
    <lineage>
        <taxon>Eukaryota</taxon>
        <taxon>Viridiplantae</taxon>
        <taxon>Streptophyta</taxon>
        <taxon>Embryophyta</taxon>
        <taxon>Bryophyta</taxon>
        <taxon>Sphagnophytina</taxon>
        <taxon>Sphagnopsida</taxon>
        <taxon>Sphagnales</taxon>
        <taxon>Sphagnaceae</taxon>
        <taxon>Sphagnum</taxon>
    </lineage>
</organism>
<evidence type="ECO:0000256" key="1">
    <source>
        <dbReference type="SAM" id="MobiDB-lite"/>
    </source>
</evidence>
<keyword evidence="3" id="KW-1185">Reference proteome</keyword>
<evidence type="ECO:0000313" key="2">
    <source>
        <dbReference type="EMBL" id="CAK9870656.1"/>
    </source>
</evidence>
<evidence type="ECO:0000313" key="3">
    <source>
        <dbReference type="Proteomes" id="UP001497522"/>
    </source>
</evidence>